<name>A0A117QXF3_9ACTN</name>
<feature type="chain" id="PRO_5007154876" evidence="1">
    <location>
        <begin position="29"/>
        <end position="103"/>
    </location>
</feature>
<evidence type="ECO:0000313" key="3">
    <source>
        <dbReference type="Proteomes" id="UP000054375"/>
    </source>
</evidence>
<accession>A0A117QXF3</accession>
<evidence type="ECO:0000313" key="2">
    <source>
        <dbReference type="EMBL" id="KUN59296.1"/>
    </source>
</evidence>
<feature type="signal peptide" evidence="1">
    <location>
        <begin position="1"/>
        <end position="28"/>
    </location>
</feature>
<reference evidence="2 3" key="1">
    <citation type="submission" date="2015-10" db="EMBL/GenBank/DDBJ databases">
        <title>Draft genome sequence of Streptomyces griseorubiginosus DSM 40469, type strain for the species Streptomyces griseorubiginosus.</title>
        <authorList>
            <person name="Ruckert C."/>
            <person name="Winkler A."/>
            <person name="Kalinowski J."/>
            <person name="Kampfer P."/>
            <person name="Glaeser S."/>
        </authorList>
    </citation>
    <scope>NUCLEOTIDE SEQUENCE [LARGE SCALE GENOMIC DNA]</scope>
    <source>
        <strain evidence="2 3">DSM 40469</strain>
    </source>
</reference>
<keyword evidence="3" id="KW-1185">Reference proteome</keyword>
<evidence type="ECO:0000256" key="1">
    <source>
        <dbReference type="SAM" id="SignalP"/>
    </source>
</evidence>
<dbReference type="AlphaFoldDB" id="A0A117QXF3"/>
<comment type="caution">
    <text evidence="2">The sequence shown here is derived from an EMBL/GenBank/DDBJ whole genome shotgun (WGS) entry which is preliminary data.</text>
</comment>
<proteinExistence type="predicted"/>
<organism evidence="2 3">
    <name type="scientific">Streptomyces griseorubiginosus</name>
    <dbReference type="NCBI Taxonomy" id="67304"/>
    <lineage>
        <taxon>Bacteria</taxon>
        <taxon>Bacillati</taxon>
        <taxon>Actinomycetota</taxon>
        <taxon>Actinomycetes</taxon>
        <taxon>Kitasatosporales</taxon>
        <taxon>Streptomycetaceae</taxon>
        <taxon>Streptomyces</taxon>
    </lineage>
</organism>
<dbReference type="Proteomes" id="UP000054375">
    <property type="component" value="Unassembled WGS sequence"/>
</dbReference>
<keyword evidence="1" id="KW-0732">Signal</keyword>
<protein>
    <submittedName>
        <fullName evidence="2">Uncharacterized protein</fullName>
    </submittedName>
</protein>
<sequence>MKKHLKVVLGVAAAGAVAALAFPASAQADTNNFVACNTSGNYAYVAFPYRNAASYVLNPGECWQASLSGLSNDEAVAYEDINGSFQAVKYIYFNDSSHVLWNF</sequence>
<dbReference type="RefSeq" id="WP_062246260.1">
    <property type="nucleotide sequence ID" value="NZ_JBPJFL010000003.1"/>
</dbReference>
<gene>
    <name evidence="2" type="ORF">AQJ54_40295</name>
</gene>
<dbReference type="EMBL" id="LMWV01000037">
    <property type="protein sequence ID" value="KUN59296.1"/>
    <property type="molecule type" value="Genomic_DNA"/>
</dbReference>